<organism evidence="6 7">
    <name type="scientific">Aetokthonos hydrillicola Thurmond2011</name>
    <dbReference type="NCBI Taxonomy" id="2712845"/>
    <lineage>
        <taxon>Bacteria</taxon>
        <taxon>Bacillati</taxon>
        <taxon>Cyanobacteriota</taxon>
        <taxon>Cyanophyceae</taxon>
        <taxon>Nostocales</taxon>
        <taxon>Hapalosiphonaceae</taxon>
        <taxon>Aetokthonos</taxon>
    </lineage>
</organism>
<dbReference type="InterPro" id="IPR006913">
    <property type="entry name" value="CENP-V/GFA"/>
</dbReference>
<protein>
    <submittedName>
        <fullName evidence="6">GFA family protein</fullName>
    </submittedName>
</protein>
<proteinExistence type="inferred from homology"/>
<dbReference type="PROSITE" id="PS51891">
    <property type="entry name" value="CENP_V_GFA"/>
    <property type="match status" value="1"/>
</dbReference>
<keyword evidence="7" id="KW-1185">Reference proteome</keyword>
<evidence type="ECO:0000313" key="6">
    <source>
        <dbReference type="EMBL" id="MDR9893036.1"/>
    </source>
</evidence>
<evidence type="ECO:0000256" key="4">
    <source>
        <dbReference type="ARBA" id="ARBA00023239"/>
    </source>
</evidence>
<keyword evidence="4" id="KW-0456">Lyase</keyword>
<comment type="similarity">
    <text evidence="1">Belongs to the Gfa family.</text>
</comment>
<accession>A0AAP5I1D9</accession>
<dbReference type="Proteomes" id="UP000667802">
    <property type="component" value="Unassembled WGS sequence"/>
</dbReference>
<dbReference type="PANTHER" id="PTHR33337">
    <property type="entry name" value="GFA DOMAIN-CONTAINING PROTEIN"/>
    <property type="match status" value="1"/>
</dbReference>
<dbReference type="Gene3D" id="3.90.1590.10">
    <property type="entry name" value="glutathione-dependent formaldehyde- activating enzyme (gfa)"/>
    <property type="match status" value="1"/>
</dbReference>
<dbReference type="AlphaFoldDB" id="A0AAP5I1D9"/>
<keyword evidence="3" id="KW-0862">Zinc</keyword>
<dbReference type="SUPFAM" id="SSF51316">
    <property type="entry name" value="Mss4-like"/>
    <property type="match status" value="1"/>
</dbReference>
<dbReference type="GO" id="GO:0016846">
    <property type="term" value="F:carbon-sulfur lyase activity"/>
    <property type="evidence" value="ECO:0007669"/>
    <property type="project" value="InterPro"/>
</dbReference>
<comment type="caution">
    <text evidence="6">The sequence shown here is derived from an EMBL/GenBank/DDBJ whole genome shotgun (WGS) entry which is preliminary data.</text>
</comment>
<dbReference type="InterPro" id="IPR011057">
    <property type="entry name" value="Mss4-like_sf"/>
</dbReference>
<keyword evidence="2" id="KW-0479">Metal-binding</keyword>
<evidence type="ECO:0000313" key="7">
    <source>
        <dbReference type="Proteomes" id="UP000667802"/>
    </source>
</evidence>
<reference evidence="7" key="1">
    <citation type="journal article" date="2021" name="Science">
        <title>Hunting the eagle killer: A cyanobacterial neurotoxin causes vacuolar myelinopathy.</title>
        <authorList>
            <person name="Breinlinger S."/>
            <person name="Phillips T.J."/>
            <person name="Haram B.N."/>
            <person name="Mares J."/>
            <person name="Martinez Yerena J.A."/>
            <person name="Hrouzek P."/>
            <person name="Sobotka R."/>
            <person name="Henderson W.M."/>
            <person name="Schmieder P."/>
            <person name="Williams S.M."/>
            <person name="Lauderdale J.D."/>
            <person name="Wilde H.D."/>
            <person name="Gerrin W."/>
            <person name="Kust A."/>
            <person name="Washington J.W."/>
            <person name="Wagner C."/>
            <person name="Geier B."/>
            <person name="Liebeke M."/>
            <person name="Enke H."/>
            <person name="Niedermeyer T.H.J."/>
            <person name="Wilde S.B."/>
        </authorList>
    </citation>
    <scope>NUCLEOTIDE SEQUENCE [LARGE SCALE GENOMIC DNA]</scope>
    <source>
        <strain evidence="7">Thurmond2011</strain>
    </source>
</reference>
<dbReference type="GO" id="GO:0046872">
    <property type="term" value="F:metal ion binding"/>
    <property type="evidence" value="ECO:0007669"/>
    <property type="project" value="UniProtKB-KW"/>
</dbReference>
<dbReference type="RefSeq" id="WP_208340243.1">
    <property type="nucleotide sequence ID" value="NZ_CAWQFN010000640.1"/>
</dbReference>
<sequence length="139" mass="15371">MTELVSGGCLCGQVRYEYDGDIGPANYCHCQDCRKTTGSAFNIGVRLQSTALRVVAGSVKSYTKIGDSGKAITREFCPECGSPLFTKASTKPQYIWVKAGSLDDPKWVKPIDQIWTDSAVPWAYINRELPGFNRNRNLL</sequence>
<evidence type="ECO:0000256" key="2">
    <source>
        <dbReference type="ARBA" id="ARBA00022723"/>
    </source>
</evidence>
<dbReference type="PANTHER" id="PTHR33337:SF40">
    <property type="entry name" value="CENP-V_GFA DOMAIN-CONTAINING PROTEIN-RELATED"/>
    <property type="match status" value="1"/>
</dbReference>
<evidence type="ECO:0000256" key="1">
    <source>
        <dbReference type="ARBA" id="ARBA00005495"/>
    </source>
</evidence>
<name>A0AAP5I1D9_9CYAN</name>
<evidence type="ECO:0000256" key="3">
    <source>
        <dbReference type="ARBA" id="ARBA00022833"/>
    </source>
</evidence>
<gene>
    <name evidence="6" type="ORF">G7B40_000350</name>
</gene>
<feature type="domain" description="CENP-V/GFA" evidence="5">
    <location>
        <begin position="5"/>
        <end position="112"/>
    </location>
</feature>
<dbReference type="EMBL" id="JAALHA020000001">
    <property type="protein sequence ID" value="MDR9893036.1"/>
    <property type="molecule type" value="Genomic_DNA"/>
</dbReference>
<dbReference type="Pfam" id="PF04828">
    <property type="entry name" value="GFA"/>
    <property type="match status" value="1"/>
</dbReference>
<evidence type="ECO:0000259" key="5">
    <source>
        <dbReference type="PROSITE" id="PS51891"/>
    </source>
</evidence>